<dbReference type="InterPro" id="IPR038063">
    <property type="entry name" value="Transpep_catalytic_dom"/>
</dbReference>
<evidence type="ECO:0000313" key="11">
    <source>
        <dbReference type="Proteomes" id="UP001144372"/>
    </source>
</evidence>
<evidence type="ECO:0000256" key="5">
    <source>
        <dbReference type="ARBA" id="ARBA00022984"/>
    </source>
</evidence>
<dbReference type="GO" id="GO:0009252">
    <property type="term" value="P:peptidoglycan biosynthetic process"/>
    <property type="evidence" value="ECO:0007669"/>
    <property type="project" value="UniProtKB-KW"/>
</dbReference>
<evidence type="ECO:0000313" key="10">
    <source>
        <dbReference type="EMBL" id="GLI33194.1"/>
    </source>
</evidence>
<dbReference type="CDD" id="cd16913">
    <property type="entry name" value="YkuD_like"/>
    <property type="match status" value="1"/>
</dbReference>
<dbReference type="SUPFAM" id="SSF141523">
    <property type="entry name" value="L,D-transpeptidase catalytic domain-like"/>
    <property type="match status" value="1"/>
</dbReference>
<keyword evidence="4 7" id="KW-0133">Cell shape</keyword>
<organism evidence="10 11">
    <name type="scientific">Desulforhabdus amnigena</name>
    <dbReference type="NCBI Taxonomy" id="40218"/>
    <lineage>
        <taxon>Bacteria</taxon>
        <taxon>Pseudomonadati</taxon>
        <taxon>Thermodesulfobacteriota</taxon>
        <taxon>Syntrophobacteria</taxon>
        <taxon>Syntrophobacterales</taxon>
        <taxon>Syntrophobacteraceae</taxon>
        <taxon>Desulforhabdus</taxon>
    </lineage>
</organism>
<dbReference type="PROSITE" id="PS52029">
    <property type="entry name" value="LD_TPASE"/>
    <property type="match status" value="1"/>
</dbReference>
<feature type="active site" description="Proton donor/acceptor" evidence="7">
    <location>
        <position position="189"/>
    </location>
</feature>
<dbReference type="GO" id="GO:0016740">
    <property type="term" value="F:transferase activity"/>
    <property type="evidence" value="ECO:0007669"/>
    <property type="project" value="UniProtKB-KW"/>
</dbReference>
<feature type="signal peptide" evidence="8">
    <location>
        <begin position="1"/>
        <end position="25"/>
    </location>
</feature>
<accession>A0A9W6CVB5</accession>
<dbReference type="InterPro" id="IPR005490">
    <property type="entry name" value="LD_TPept_cat_dom"/>
</dbReference>
<evidence type="ECO:0000256" key="4">
    <source>
        <dbReference type="ARBA" id="ARBA00022960"/>
    </source>
</evidence>
<feature type="active site" description="Nucleophile" evidence="7">
    <location>
        <position position="201"/>
    </location>
</feature>
<dbReference type="EMBL" id="BSDR01000001">
    <property type="protein sequence ID" value="GLI33194.1"/>
    <property type="molecule type" value="Genomic_DNA"/>
</dbReference>
<proteinExistence type="inferred from homology"/>
<keyword evidence="8" id="KW-0732">Signal</keyword>
<name>A0A9W6CVB5_9BACT</name>
<evidence type="ECO:0000259" key="9">
    <source>
        <dbReference type="PROSITE" id="PS52029"/>
    </source>
</evidence>
<comment type="similarity">
    <text evidence="2">Belongs to the YkuD family.</text>
</comment>
<keyword evidence="11" id="KW-1185">Reference proteome</keyword>
<dbReference type="PANTHER" id="PTHR36699:SF1">
    <property type="entry name" value="L,D-TRANSPEPTIDASE YAFK-RELATED"/>
    <property type="match status" value="1"/>
</dbReference>
<dbReference type="AlphaFoldDB" id="A0A9W6CVB5"/>
<dbReference type="Pfam" id="PF03734">
    <property type="entry name" value="YkuD"/>
    <property type="match status" value="1"/>
</dbReference>
<reference evidence="10" key="1">
    <citation type="submission" date="2022-12" db="EMBL/GenBank/DDBJ databases">
        <title>Reference genome sequencing for broad-spectrum identification of bacterial and archaeal isolates by mass spectrometry.</title>
        <authorList>
            <person name="Sekiguchi Y."/>
            <person name="Tourlousse D.M."/>
        </authorList>
    </citation>
    <scope>NUCLEOTIDE SEQUENCE</scope>
    <source>
        <strain evidence="10">ASRB1</strain>
    </source>
</reference>
<evidence type="ECO:0000256" key="1">
    <source>
        <dbReference type="ARBA" id="ARBA00004752"/>
    </source>
</evidence>
<feature type="domain" description="L,D-TPase catalytic" evidence="9">
    <location>
        <begin position="76"/>
        <end position="225"/>
    </location>
</feature>
<dbReference type="GO" id="GO:0004180">
    <property type="term" value="F:carboxypeptidase activity"/>
    <property type="evidence" value="ECO:0007669"/>
    <property type="project" value="UniProtKB-ARBA"/>
</dbReference>
<dbReference type="GO" id="GO:0008360">
    <property type="term" value="P:regulation of cell shape"/>
    <property type="evidence" value="ECO:0007669"/>
    <property type="project" value="UniProtKB-UniRule"/>
</dbReference>
<dbReference type="Gene3D" id="2.40.440.10">
    <property type="entry name" value="L,D-transpeptidase catalytic domain-like"/>
    <property type="match status" value="1"/>
</dbReference>
<protein>
    <recommendedName>
        <fullName evidence="9">L,D-TPase catalytic domain-containing protein</fullName>
    </recommendedName>
</protein>
<comment type="caution">
    <text evidence="10">The sequence shown here is derived from an EMBL/GenBank/DDBJ whole genome shotgun (WGS) entry which is preliminary data.</text>
</comment>
<keyword evidence="6 7" id="KW-0961">Cell wall biogenesis/degradation</keyword>
<dbReference type="GO" id="GO:0071555">
    <property type="term" value="P:cell wall organization"/>
    <property type="evidence" value="ECO:0007669"/>
    <property type="project" value="UniProtKB-UniRule"/>
</dbReference>
<evidence type="ECO:0000256" key="8">
    <source>
        <dbReference type="SAM" id="SignalP"/>
    </source>
</evidence>
<sequence length="226" mass="25217">MQIMRLDGKMKFPINMLLLAFFLSACSMQNSGSKLESARVDKNCKPSGNLSQQNESHEKGALKVDYLTPLCNISAPEVFVYKEKRRLYVVQSNVLVRDYPVGLGFHPQGDKEKEGDGRTPEGEFWICVKNAASQFGKSLGLNYPDKKHAERAFFAGIISPVEFRDILLAFENRDKPPWNTVLGGEIFIHSGGAHKDWTNGCVALYDSDMEELFKIAAVGTPVSIRP</sequence>
<evidence type="ECO:0000256" key="7">
    <source>
        <dbReference type="PROSITE-ProRule" id="PRU01373"/>
    </source>
</evidence>
<evidence type="ECO:0000256" key="6">
    <source>
        <dbReference type="ARBA" id="ARBA00023316"/>
    </source>
</evidence>
<evidence type="ECO:0000256" key="3">
    <source>
        <dbReference type="ARBA" id="ARBA00022679"/>
    </source>
</evidence>
<comment type="pathway">
    <text evidence="1 7">Cell wall biogenesis; peptidoglycan biosynthesis.</text>
</comment>
<evidence type="ECO:0000256" key="2">
    <source>
        <dbReference type="ARBA" id="ARBA00005992"/>
    </source>
</evidence>
<keyword evidence="3" id="KW-0808">Transferase</keyword>
<feature type="chain" id="PRO_5040895995" description="L,D-TPase catalytic domain-containing protein" evidence="8">
    <location>
        <begin position="26"/>
        <end position="226"/>
    </location>
</feature>
<dbReference type="PANTHER" id="PTHR36699">
    <property type="entry name" value="LD-TRANSPEPTIDASE"/>
    <property type="match status" value="1"/>
</dbReference>
<dbReference type="Proteomes" id="UP001144372">
    <property type="component" value="Unassembled WGS sequence"/>
</dbReference>
<keyword evidence="5 7" id="KW-0573">Peptidoglycan synthesis</keyword>
<gene>
    <name evidence="10" type="ORF">DAMNIGENAA_06270</name>
</gene>
<dbReference type="PROSITE" id="PS51257">
    <property type="entry name" value="PROKAR_LIPOPROTEIN"/>
    <property type="match status" value="1"/>
</dbReference>